<dbReference type="GeneID" id="8862831"/>
<dbReference type="VEuPathDB" id="AmoebaDB:NAEGRDRAFT_5545"/>
<dbReference type="EMBL" id="GG738847">
    <property type="protein sequence ID" value="EFC49762.1"/>
    <property type="molecule type" value="Genomic_DNA"/>
</dbReference>
<evidence type="ECO:0000313" key="1">
    <source>
        <dbReference type="EMBL" id="EFC49762.1"/>
    </source>
</evidence>
<accession>D2V0P7</accession>
<dbReference type="OrthoDB" id="205403at2759"/>
<dbReference type="AlphaFoldDB" id="D2V0P7"/>
<feature type="non-terminal residue" evidence="1">
    <location>
        <position position="51"/>
    </location>
</feature>
<sequence length="51" mass="6264">KTEAEQKYETKSMERKKKLIKERAQKSYREKINEFNDRISKLTEYNDIPKV</sequence>
<proteinExistence type="predicted"/>
<reference evidence="1 2" key="1">
    <citation type="journal article" date="2010" name="Cell">
        <title>The genome of Naegleria gruberi illuminates early eukaryotic versatility.</title>
        <authorList>
            <person name="Fritz-Laylin L.K."/>
            <person name="Prochnik S.E."/>
            <person name="Ginger M.L."/>
            <person name="Dacks J.B."/>
            <person name="Carpenter M.L."/>
            <person name="Field M.C."/>
            <person name="Kuo A."/>
            <person name="Paredez A."/>
            <person name="Chapman J."/>
            <person name="Pham J."/>
            <person name="Shu S."/>
            <person name="Neupane R."/>
            <person name="Cipriano M."/>
            <person name="Mancuso J."/>
            <person name="Tu H."/>
            <person name="Salamov A."/>
            <person name="Lindquist E."/>
            <person name="Shapiro H."/>
            <person name="Lucas S."/>
            <person name="Grigoriev I.V."/>
            <person name="Cande W.Z."/>
            <person name="Fulton C."/>
            <person name="Rokhsar D.S."/>
            <person name="Dawson S.C."/>
        </authorList>
    </citation>
    <scope>NUCLEOTIDE SEQUENCE [LARGE SCALE GENOMIC DNA]</scope>
    <source>
        <strain evidence="1 2">NEG-M</strain>
    </source>
</reference>
<keyword evidence="2" id="KW-1185">Reference proteome</keyword>
<dbReference type="RefSeq" id="XP_002682506.1">
    <property type="nucleotide sequence ID" value="XM_002682460.2"/>
</dbReference>
<gene>
    <name evidence="1" type="ORF">NAEGRDRAFT_5545</name>
</gene>
<dbReference type="KEGG" id="ngr:NAEGRDRAFT_5545"/>
<protein>
    <submittedName>
        <fullName evidence="1">Predicted protein</fullName>
    </submittedName>
</protein>
<dbReference type="Proteomes" id="UP000006671">
    <property type="component" value="Unassembled WGS sequence"/>
</dbReference>
<dbReference type="InParanoid" id="D2V0P7"/>
<feature type="non-terminal residue" evidence="1">
    <location>
        <position position="1"/>
    </location>
</feature>
<organism evidence="2">
    <name type="scientific">Naegleria gruberi</name>
    <name type="common">Amoeba</name>
    <dbReference type="NCBI Taxonomy" id="5762"/>
    <lineage>
        <taxon>Eukaryota</taxon>
        <taxon>Discoba</taxon>
        <taxon>Heterolobosea</taxon>
        <taxon>Tetramitia</taxon>
        <taxon>Eutetramitia</taxon>
        <taxon>Vahlkampfiidae</taxon>
        <taxon>Naegleria</taxon>
    </lineage>
</organism>
<name>D2V0P7_NAEGR</name>
<evidence type="ECO:0000313" key="2">
    <source>
        <dbReference type="Proteomes" id="UP000006671"/>
    </source>
</evidence>